<evidence type="ECO:0000313" key="3">
    <source>
        <dbReference type="EMBL" id="PIO29606.1"/>
    </source>
</evidence>
<sequence length="383" mass="41673">MNQQCLTVQFLIPANISKEEKRNIFLTIPDLPPLYQDESYSCFFEDFESRAVRTQSGVMCPSPDPSKAPVIKPGTDHVRVQLLLRFGDVVISTAEFTFYDCMAVAQLYKSAPCRGCVSSEWGCNWCIHQHVCTHKGTCEEGTIIRNKLEKNPAPDVFTPVIVPEPEPTPEVIPTTPTPATTVKIRTPSPTPEASTTTTTESTTLPVIVTTTTPIPTTVPTTIVITTIVTTPEPTTPEPTTLKPTTEELTPELTTQPPTEEPTSVPTTIPTTLPVDIFTSPIVTDDEVLPATPDSASTILSGDGDVDGVSPQFPSIIEPDMDYQADSLGFAELMINTQNNGGPYVGPEACPCVHSIHSPSLLPVNVERKITLIGKNFHHYQVFM</sequence>
<dbReference type="AlphaFoldDB" id="A0A2G9RNV9"/>
<dbReference type="OrthoDB" id="125363at2759"/>
<organism evidence="3 4">
    <name type="scientific">Aquarana catesbeiana</name>
    <name type="common">American bullfrog</name>
    <name type="synonym">Rana catesbeiana</name>
    <dbReference type="NCBI Taxonomy" id="8400"/>
    <lineage>
        <taxon>Eukaryota</taxon>
        <taxon>Metazoa</taxon>
        <taxon>Chordata</taxon>
        <taxon>Craniata</taxon>
        <taxon>Vertebrata</taxon>
        <taxon>Euteleostomi</taxon>
        <taxon>Amphibia</taxon>
        <taxon>Batrachia</taxon>
        <taxon>Anura</taxon>
        <taxon>Neobatrachia</taxon>
        <taxon>Ranoidea</taxon>
        <taxon>Ranidae</taxon>
        <taxon>Aquarana</taxon>
    </lineage>
</organism>
<dbReference type="Pfam" id="PF24479">
    <property type="entry name" value="PSI_PlexinA-B"/>
    <property type="match status" value="1"/>
</dbReference>
<feature type="compositionally biased region" description="Low complexity" evidence="1">
    <location>
        <begin position="171"/>
        <end position="182"/>
    </location>
</feature>
<feature type="region of interest" description="Disordered" evidence="1">
    <location>
        <begin position="230"/>
        <end position="271"/>
    </location>
</feature>
<dbReference type="GO" id="GO:0007162">
    <property type="term" value="P:negative regulation of cell adhesion"/>
    <property type="evidence" value="ECO:0007669"/>
    <property type="project" value="TreeGrafter"/>
</dbReference>
<evidence type="ECO:0000313" key="4">
    <source>
        <dbReference type="Proteomes" id="UP000228934"/>
    </source>
</evidence>
<dbReference type="Pfam" id="PF17960">
    <property type="entry name" value="TIG_plexin"/>
    <property type="match status" value="1"/>
</dbReference>
<dbReference type="GO" id="GO:0008360">
    <property type="term" value="P:regulation of cell shape"/>
    <property type="evidence" value="ECO:0007669"/>
    <property type="project" value="TreeGrafter"/>
</dbReference>
<feature type="region of interest" description="Disordered" evidence="1">
    <location>
        <begin position="160"/>
        <end position="200"/>
    </location>
</feature>
<protein>
    <recommendedName>
        <fullName evidence="2">Plexin TIG domain-containing protein</fullName>
    </recommendedName>
</protein>
<evidence type="ECO:0000256" key="1">
    <source>
        <dbReference type="SAM" id="MobiDB-lite"/>
    </source>
</evidence>
<dbReference type="GO" id="GO:0017154">
    <property type="term" value="F:semaphorin receptor activity"/>
    <property type="evidence" value="ECO:0007669"/>
    <property type="project" value="InterPro"/>
</dbReference>
<dbReference type="GO" id="GO:0005886">
    <property type="term" value="C:plasma membrane"/>
    <property type="evidence" value="ECO:0007669"/>
    <property type="project" value="TreeGrafter"/>
</dbReference>
<dbReference type="EMBL" id="KV934036">
    <property type="protein sequence ID" value="PIO29606.1"/>
    <property type="molecule type" value="Genomic_DNA"/>
</dbReference>
<dbReference type="PANTHER" id="PTHR22625:SF36">
    <property type="entry name" value="PLEXIN-B1"/>
    <property type="match status" value="1"/>
</dbReference>
<evidence type="ECO:0000259" key="2">
    <source>
        <dbReference type="Pfam" id="PF17960"/>
    </source>
</evidence>
<dbReference type="PANTHER" id="PTHR22625">
    <property type="entry name" value="PLEXIN"/>
    <property type="match status" value="1"/>
</dbReference>
<feature type="non-terminal residue" evidence="3">
    <location>
        <position position="383"/>
    </location>
</feature>
<accession>A0A2G9RNV9</accession>
<feature type="domain" description="Plexin TIG" evidence="2">
    <location>
        <begin position="13"/>
        <end position="99"/>
    </location>
</feature>
<dbReference type="GO" id="GO:0030334">
    <property type="term" value="P:regulation of cell migration"/>
    <property type="evidence" value="ECO:0007669"/>
    <property type="project" value="TreeGrafter"/>
</dbReference>
<dbReference type="Gene3D" id="2.60.40.10">
    <property type="entry name" value="Immunoglobulins"/>
    <property type="match status" value="1"/>
</dbReference>
<proteinExistence type="predicted"/>
<keyword evidence="4" id="KW-1185">Reference proteome</keyword>
<reference evidence="4" key="1">
    <citation type="journal article" date="2017" name="Nat. Commun.">
        <title>The North American bullfrog draft genome provides insight into hormonal regulation of long noncoding RNA.</title>
        <authorList>
            <person name="Hammond S.A."/>
            <person name="Warren R.L."/>
            <person name="Vandervalk B.P."/>
            <person name="Kucuk E."/>
            <person name="Khan H."/>
            <person name="Gibb E.A."/>
            <person name="Pandoh P."/>
            <person name="Kirk H."/>
            <person name="Zhao Y."/>
            <person name="Jones M."/>
            <person name="Mungall A.J."/>
            <person name="Coope R."/>
            <person name="Pleasance S."/>
            <person name="Moore R.A."/>
            <person name="Holt R.A."/>
            <person name="Round J.M."/>
            <person name="Ohora S."/>
            <person name="Walle B.V."/>
            <person name="Veldhoen N."/>
            <person name="Helbing C.C."/>
            <person name="Birol I."/>
        </authorList>
    </citation>
    <scope>NUCLEOTIDE SEQUENCE [LARGE SCALE GENOMIC DNA]</scope>
</reference>
<dbReference type="InterPro" id="IPR041019">
    <property type="entry name" value="TIG1_plexin"/>
</dbReference>
<gene>
    <name evidence="3" type="ORF">AB205_0102040</name>
</gene>
<feature type="compositionally biased region" description="Low complexity" evidence="1">
    <location>
        <begin position="191"/>
        <end position="200"/>
    </location>
</feature>
<dbReference type="Proteomes" id="UP000228934">
    <property type="component" value="Unassembled WGS sequence"/>
</dbReference>
<dbReference type="InterPro" id="IPR031148">
    <property type="entry name" value="Plexin"/>
</dbReference>
<dbReference type="InterPro" id="IPR013783">
    <property type="entry name" value="Ig-like_fold"/>
</dbReference>
<dbReference type="GO" id="GO:0050772">
    <property type="term" value="P:positive regulation of axonogenesis"/>
    <property type="evidence" value="ECO:0007669"/>
    <property type="project" value="TreeGrafter"/>
</dbReference>
<dbReference type="GO" id="GO:0002116">
    <property type="term" value="C:semaphorin receptor complex"/>
    <property type="evidence" value="ECO:0007669"/>
    <property type="project" value="TreeGrafter"/>
</dbReference>
<name>A0A2G9RNV9_AQUCT</name>